<proteinExistence type="predicted"/>
<evidence type="ECO:0008006" key="7">
    <source>
        <dbReference type="Google" id="ProtNLM"/>
    </source>
</evidence>
<dbReference type="InterPro" id="IPR050515">
    <property type="entry name" value="Beta-lactam/transpept"/>
</dbReference>
<dbReference type="InterPro" id="IPR036138">
    <property type="entry name" value="PBP_dimer_sf"/>
</dbReference>
<evidence type="ECO:0000259" key="3">
    <source>
        <dbReference type="Pfam" id="PF00905"/>
    </source>
</evidence>
<dbReference type="PANTHER" id="PTHR30627">
    <property type="entry name" value="PEPTIDOGLYCAN D,D-TRANSPEPTIDASE"/>
    <property type="match status" value="1"/>
</dbReference>
<dbReference type="Pfam" id="PF03717">
    <property type="entry name" value="PBP_dimer"/>
    <property type="match status" value="1"/>
</dbReference>
<comment type="caution">
    <text evidence="5">The sequence shown here is derived from an EMBL/GenBank/DDBJ whole genome shotgun (WGS) entry which is preliminary data.</text>
</comment>
<dbReference type="GO" id="GO:0005886">
    <property type="term" value="C:plasma membrane"/>
    <property type="evidence" value="ECO:0007669"/>
    <property type="project" value="TreeGrafter"/>
</dbReference>
<keyword evidence="2" id="KW-0472">Membrane</keyword>
<dbReference type="SUPFAM" id="SSF56519">
    <property type="entry name" value="Penicillin binding protein dimerisation domain"/>
    <property type="match status" value="1"/>
</dbReference>
<name>A0A1F8AQ00_9BACT</name>
<evidence type="ECO:0000256" key="2">
    <source>
        <dbReference type="ARBA" id="ARBA00023136"/>
    </source>
</evidence>
<feature type="domain" description="Penicillin-binding protein dimerisation" evidence="4">
    <location>
        <begin position="46"/>
        <end position="202"/>
    </location>
</feature>
<evidence type="ECO:0000256" key="1">
    <source>
        <dbReference type="ARBA" id="ARBA00004370"/>
    </source>
</evidence>
<protein>
    <recommendedName>
        <fullName evidence="7">Penicillin-binding protein transpeptidase domain-containing protein</fullName>
    </recommendedName>
</protein>
<evidence type="ECO:0000259" key="4">
    <source>
        <dbReference type="Pfam" id="PF03717"/>
    </source>
</evidence>
<reference evidence="5 6" key="1">
    <citation type="journal article" date="2016" name="Nat. Commun.">
        <title>Thousands of microbial genomes shed light on interconnected biogeochemical processes in an aquifer system.</title>
        <authorList>
            <person name="Anantharaman K."/>
            <person name="Brown C.T."/>
            <person name="Hug L.A."/>
            <person name="Sharon I."/>
            <person name="Castelle C.J."/>
            <person name="Probst A.J."/>
            <person name="Thomas B.C."/>
            <person name="Singh A."/>
            <person name="Wilkins M.J."/>
            <person name="Karaoz U."/>
            <person name="Brodie E.L."/>
            <person name="Williams K.H."/>
            <person name="Hubbard S.S."/>
            <person name="Banfield J.F."/>
        </authorList>
    </citation>
    <scope>NUCLEOTIDE SEQUENCE [LARGE SCALE GENOMIC DNA]</scope>
</reference>
<comment type="subcellular location">
    <subcellularLocation>
        <location evidence="1">Membrane</location>
    </subcellularLocation>
</comment>
<dbReference type="AlphaFoldDB" id="A0A1F8AQ00"/>
<accession>A0A1F8AQ00</accession>
<organism evidence="5 6">
    <name type="scientific">Candidatus Woesebacteria bacterium RIFCSPHIGHO2_12_FULL_41_24</name>
    <dbReference type="NCBI Taxonomy" id="1802510"/>
    <lineage>
        <taxon>Bacteria</taxon>
        <taxon>Candidatus Woeseibacteriota</taxon>
    </lineage>
</organism>
<dbReference type="Gene3D" id="3.30.450.330">
    <property type="match status" value="1"/>
</dbReference>
<sequence length="567" mass="61945">MRIKILFIVFCVAILGLIARLFYWQVVRNSELTAFAKLQHSLGTSISASRGSILGSDGSWLATSVEGWLLFAQLPDVILDPKTIANKLAPVFVDDKDNAVLLGETLRIEGLLAKAGAVWVPIKARVDRSKKEQIESMQISGLGFESENRRVYPEGELAGQTLGFVGKNEQGEDVGYFGLEGYWDLALKGKMGFLERETDAIGIPIIHGKQTQVEASTGVDVVTHIDKGVQLVVQKKLAEGIDKYGAKAGTIIVMDPYTGAVMANSSYPFYEPQNYTDYSNDYFKDSVVSDTFEPGSIFKVLVMASALDAGVIEPDTKCDMCSGAYKVDKYLIETWDGKYYPDSTMTDVIVHSDNVGMVFAARRIGADALYDYLESFGIGEVTGIDLQGEVSVPLREKNSWSQIDLATISFGQGVAVTPIQMLTSVSAIANGGTLVKPQVVDKVVREDWVEDIKPENKRRVLRPETAAKVKNMMVEAAKNGEAKWTSLRGFKVAGKTGTAQIPVAGHYDKDKTVGSFVGFAPADKPKFAMLVTLREPESSQWASETAAPLWFDIAKDLFPYFGITPGE</sequence>
<dbReference type="EMBL" id="MGGW01000020">
    <property type="protein sequence ID" value="OGM53846.1"/>
    <property type="molecule type" value="Genomic_DNA"/>
</dbReference>
<dbReference type="InterPro" id="IPR005311">
    <property type="entry name" value="PBP_dimer"/>
</dbReference>
<dbReference type="InterPro" id="IPR001460">
    <property type="entry name" value="PCN-bd_Tpept"/>
</dbReference>
<evidence type="ECO:0000313" key="6">
    <source>
        <dbReference type="Proteomes" id="UP000178603"/>
    </source>
</evidence>
<dbReference type="GO" id="GO:0008658">
    <property type="term" value="F:penicillin binding"/>
    <property type="evidence" value="ECO:0007669"/>
    <property type="project" value="InterPro"/>
</dbReference>
<dbReference type="GO" id="GO:0071555">
    <property type="term" value="P:cell wall organization"/>
    <property type="evidence" value="ECO:0007669"/>
    <property type="project" value="TreeGrafter"/>
</dbReference>
<dbReference type="Gene3D" id="3.40.710.10">
    <property type="entry name" value="DD-peptidase/beta-lactamase superfamily"/>
    <property type="match status" value="1"/>
</dbReference>
<evidence type="ECO:0000313" key="5">
    <source>
        <dbReference type="EMBL" id="OGM53846.1"/>
    </source>
</evidence>
<dbReference type="Proteomes" id="UP000178603">
    <property type="component" value="Unassembled WGS sequence"/>
</dbReference>
<feature type="domain" description="Penicillin-binding protein transpeptidase" evidence="3">
    <location>
        <begin position="249"/>
        <end position="550"/>
    </location>
</feature>
<dbReference type="Gene3D" id="3.90.1310.10">
    <property type="entry name" value="Penicillin-binding protein 2a (Domain 2)"/>
    <property type="match status" value="1"/>
</dbReference>
<gene>
    <name evidence="5" type="ORF">A3E44_05515</name>
</gene>
<dbReference type="SUPFAM" id="SSF56601">
    <property type="entry name" value="beta-lactamase/transpeptidase-like"/>
    <property type="match status" value="1"/>
</dbReference>
<dbReference type="Pfam" id="PF00905">
    <property type="entry name" value="Transpeptidase"/>
    <property type="match status" value="1"/>
</dbReference>
<dbReference type="InterPro" id="IPR012338">
    <property type="entry name" value="Beta-lactam/transpept-like"/>
</dbReference>
<dbReference type="PANTHER" id="PTHR30627:SF1">
    <property type="entry name" value="PEPTIDOGLYCAN D,D-TRANSPEPTIDASE FTSI"/>
    <property type="match status" value="1"/>
</dbReference>